<comment type="caution">
    <text evidence="2">The sequence shown here is derived from an EMBL/GenBank/DDBJ whole genome shotgun (WGS) entry which is preliminary data.</text>
</comment>
<evidence type="ECO:0008006" key="4">
    <source>
        <dbReference type="Google" id="ProtNLM"/>
    </source>
</evidence>
<organism evidence="2 3">
    <name type="scientific">Kribbella aluminosa</name>
    <dbReference type="NCBI Taxonomy" id="416017"/>
    <lineage>
        <taxon>Bacteria</taxon>
        <taxon>Bacillati</taxon>
        <taxon>Actinomycetota</taxon>
        <taxon>Actinomycetes</taxon>
        <taxon>Propionibacteriales</taxon>
        <taxon>Kribbellaceae</taxon>
        <taxon>Kribbella</taxon>
    </lineage>
</organism>
<sequence length="515" mass="54977">MATRLVTKGRLRAIAPWAALSLLFVATSVLVGLLGFVKDSERVTIGAHAATVSPTFDGHATLDFGAVLPRLRIASNEPFGLGVNIDVQETNATNLGDLINRDALIAAQPEGETARIRQAVQEMVVGDAVAGAATGFLVVVVVATLWAMIGYRRRRELWHLVHRHERRVEHRAVVVLVAMVVTVAAIFGPARMRRVDAPPTEWTSLAQLLPELHLDNQLQGVEVASGFSTTGGVGLIKTAVETYQRSSQFYGQLKEKARGIGDRIHQPGKDETVAIQVNDRHDNIGMDPVAAEVAKVAGAKLLIDAGDDTSSGAPWEDFSINSLRQHFKDFKVVATPGNHDAGGHVADVMRKSGFTVLDSKPVEIDGIRFLGDADPNWTGLGVEGPGNETIGHQSKRLADIACAQPADKRISTFVVHDPAEFVDTAARGCAPLLLSGHLHRQVGPETKVVDGRPVTTYTNGTTGGAGYSFALGYTLRRPGEVTLITYLKGQPVGLQTVTAELTGDITVGAYTPLSS</sequence>
<dbReference type="InterPro" id="IPR029052">
    <property type="entry name" value="Metallo-depent_PP-like"/>
</dbReference>
<evidence type="ECO:0000313" key="3">
    <source>
        <dbReference type="Proteomes" id="UP000755585"/>
    </source>
</evidence>
<proteinExistence type="predicted"/>
<name>A0ABS4V035_9ACTN</name>
<feature type="transmembrane region" description="Helical" evidence="1">
    <location>
        <begin position="128"/>
        <end position="151"/>
    </location>
</feature>
<evidence type="ECO:0000256" key="1">
    <source>
        <dbReference type="SAM" id="Phobius"/>
    </source>
</evidence>
<feature type="transmembrane region" description="Helical" evidence="1">
    <location>
        <begin position="14"/>
        <end position="37"/>
    </location>
</feature>
<feature type="transmembrane region" description="Helical" evidence="1">
    <location>
        <begin position="172"/>
        <end position="190"/>
    </location>
</feature>
<dbReference type="SUPFAM" id="SSF56300">
    <property type="entry name" value="Metallo-dependent phosphatases"/>
    <property type="match status" value="1"/>
</dbReference>
<dbReference type="EMBL" id="JAGINT010000002">
    <property type="protein sequence ID" value="MBP2357259.1"/>
    <property type="molecule type" value="Genomic_DNA"/>
</dbReference>
<keyword evidence="1" id="KW-0812">Transmembrane</keyword>
<dbReference type="RefSeq" id="WP_307863956.1">
    <property type="nucleotide sequence ID" value="NZ_BAAAVU010000040.1"/>
</dbReference>
<dbReference type="Proteomes" id="UP000755585">
    <property type="component" value="Unassembled WGS sequence"/>
</dbReference>
<accession>A0ABS4V035</accession>
<protein>
    <recommendedName>
        <fullName evidence="4">Metallophosphoesterase</fullName>
    </recommendedName>
</protein>
<evidence type="ECO:0000313" key="2">
    <source>
        <dbReference type="EMBL" id="MBP2357259.1"/>
    </source>
</evidence>
<gene>
    <name evidence="2" type="ORF">JOF29_008369</name>
</gene>
<keyword evidence="1" id="KW-1133">Transmembrane helix</keyword>
<keyword evidence="1" id="KW-0472">Membrane</keyword>
<dbReference type="Gene3D" id="3.60.21.10">
    <property type="match status" value="1"/>
</dbReference>
<reference evidence="2 3" key="1">
    <citation type="submission" date="2021-03" db="EMBL/GenBank/DDBJ databases">
        <title>Sequencing the genomes of 1000 actinobacteria strains.</title>
        <authorList>
            <person name="Klenk H.-P."/>
        </authorList>
    </citation>
    <scope>NUCLEOTIDE SEQUENCE [LARGE SCALE GENOMIC DNA]</scope>
    <source>
        <strain evidence="2 3">DSM 18824</strain>
    </source>
</reference>
<keyword evidence="3" id="KW-1185">Reference proteome</keyword>